<evidence type="ECO:0000313" key="2">
    <source>
        <dbReference type="EMBL" id="KAL3425258.1"/>
    </source>
</evidence>
<organism evidence="2 3">
    <name type="scientific">Phlyctema vagabunda</name>
    <dbReference type="NCBI Taxonomy" id="108571"/>
    <lineage>
        <taxon>Eukaryota</taxon>
        <taxon>Fungi</taxon>
        <taxon>Dikarya</taxon>
        <taxon>Ascomycota</taxon>
        <taxon>Pezizomycotina</taxon>
        <taxon>Leotiomycetes</taxon>
        <taxon>Helotiales</taxon>
        <taxon>Dermateaceae</taxon>
        <taxon>Phlyctema</taxon>
    </lineage>
</organism>
<name>A0ABR4PPY2_9HELO</name>
<dbReference type="InterPro" id="IPR002018">
    <property type="entry name" value="CarbesteraseB"/>
</dbReference>
<feature type="domain" description="Carboxylesterase type B" evidence="1">
    <location>
        <begin position="35"/>
        <end position="154"/>
    </location>
</feature>
<evidence type="ECO:0000259" key="1">
    <source>
        <dbReference type="Pfam" id="PF00135"/>
    </source>
</evidence>
<dbReference type="Pfam" id="PF00135">
    <property type="entry name" value="COesterase"/>
    <property type="match status" value="1"/>
</dbReference>
<proteinExistence type="predicted"/>
<dbReference type="SUPFAM" id="SSF53474">
    <property type="entry name" value="alpha/beta-Hydrolases"/>
    <property type="match status" value="1"/>
</dbReference>
<accession>A0ABR4PPY2</accession>
<gene>
    <name evidence="2" type="ORF">PVAG01_02049</name>
</gene>
<dbReference type="InterPro" id="IPR029058">
    <property type="entry name" value="AB_hydrolase_fold"/>
</dbReference>
<protein>
    <submittedName>
        <fullName evidence="2">Carboxylesterase</fullName>
    </submittedName>
</protein>
<dbReference type="EMBL" id="JBFCZG010000002">
    <property type="protein sequence ID" value="KAL3425258.1"/>
    <property type="molecule type" value="Genomic_DNA"/>
</dbReference>
<reference evidence="2 3" key="1">
    <citation type="submission" date="2024-06" db="EMBL/GenBank/DDBJ databases">
        <title>Complete genome of Phlyctema vagabunda strain 19-DSS-EL-015.</title>
        <authorList>
            <person name="Fiorenzani C."/>
        </authorList>
    </citation>
    <scope>NUCLEOTIDE SEQUENCE [LARGE SCALE GENOMIC DNA]</scope>
    <source>
        <strain evidence="2 3">19-DSS-EL-015</strain>
    </source>
</reference>
<comment type="caution">
    <text evidence="2">The sequence shown here is derived from an EMBL/GenBank/DDBJ whole genome shotgun (WGS) entry which is preliminary data.</text>
</comment>
<dbReference type="Proteomes" id="UP001629113">
    <property type="component" value="Unassembled WGS sequence"/>
</dbReference>
<sequence length="183" mass="19946">MFPQPSIIGNTDLESGFYRIAAFATNRSFIGSQKSLFDLAAFTCATAIEAKNRVLGGARVWRYRYFGDFNNLRLFPGSGAYHGSDLEMVFGTAQDVSGEENSEVENETSAYIMRAWATFARDPVHGLSNELKWPAYSVSDDGEENLIRLGFENQTSASFVSPASSDLQCPALNGSPDLGKGAM</sequence>
<evidence type="ECO:0000313" key="3">
    <source>
        <dbReference type="Proteomes" id="UP001629113"/>
    </source>
</evidence>
<keyword evidence="3" id="KW-1185">Reference proteome</keyword>
<dbReference type="Gene3D" id="3.40.50.1820">
    <property type="entry name" value="alpha/beta hydrolase"/>
    <property type="match status" value="1"/>
</dbReference>